<dbReference type="Pfam" id="PF14833">
    <property type="entry name" value="NAD_binding_11"/>
    <property type="match status" value="1"/>
</dbReference>
<dbReference type="Gene3D" id="3.40.50.720">
    <property type="entry name" value="NAD(P)-binding Rossmann-like Domain"/>
    <property type="match status" value="1"/>
</dbReference>
<comment type="catalytic activity">
    <reaction evidence="5">
        <text>3-hydroxy-2-methylpropanoate + NAD(+) = 2-methyl-3-oxopropanoate + NADH + H(+)</text>
        <dbReference type="Rhea" id="RHEA:17681"/>
        <dbReference type="ChEBI" id="CHEBI:11805"/>
        <dbReference type="ChEBI" id="CHEBI:15378"/>
        <dbReference type="ChEBI" id="CHEBI:57540"/>
        <dbReference type="ChEBI" id="CHEBI:57700"/>
        <dbReference type="ChEBI" id="CHEBI:57945"/>
        <dbReference type="EC" id="1.1.1.31"/>
    </reaction>
</comment>
<evidence type="ECO:0000313" key="8">
    <source>
        <dbReference type="EMBL" id="WVX66227.1"/>
    </source>
</evidence>
<dbReference type="InterPro" id="IPR036291">
    <property type="entry name" value="NAD(P)-bd_dom_sf"/>
</dbReference>
<dbReference type="InterPro" id="IPR008927">
    <property type="entry name" value="6-PGluconate_DH-like_C_sf"/>
</dbReference>
<evidence type="ECO:0000256" key="3">
    <source>
        <dbReference type="ARBA" id="ARBA00023002"/>
    </source>
</evidence>
<gene>
    <name evidence="8" type="ORF">Bealeia1_00402</name>
</gene>
<evidence type="ECO:0000256" key="4">
    <source>
        <dbReference type="ARBA" id="ARBA00023027"/>
    </source>
</evidence>
<dbReference type="InterPro" id="IPR002204">
    <property type="entry name" value="3-OH-isobutyrate_DH-rel_CS"/>
</dbReference>
<evidence type="ECO:0000256" key="1">
    <source>
        <dbReference type="ARBA" id="ARBA00009080"/>
    </source>
</evidence>
<evidence type="ECO:0000259" key="7">
    <source>
        <dbReference type="Pfam" id="PF14833"/>
    </source>
</evidence>
<dbReference type="PROSITE" id="PS00895">
    <property type="entry name" value="3_HYDROXYISOBUT_DH"/>
    <property type="match status" value="1"/>
</dbReference>
<dbReference type="NCBIfam" id="TIGR01692">
    <property type="entry name" value="HIBADH"/>
    <property type="match status" value="1"/>
</dbReference>
<protein>
    <recommendedName>
        <fullName evidence="5">3-hydroxyisobutyrate dehydrogenase</fullName>
        <shortName evidence="5">HIBADH</shortName>
        <ecNumber evidence="5">1.1.1.31</ecNumber>
    </recommendedName>
</protein>
<name>A0ABZ2C476_9PROT</name>
<accession>A0ABZ2C476</accession>
<dbReference type="PIRSF" id="PIRSF000103">
    <property type="entry name" value="HIBADH"/>
    <property type="match status" value="1"/>
</dbReference>
<dbReference type="InterPro" id="IPR011548">
    <property type="entry name" value="HIBADH"/>
</dbReference>
<dbReference type="PANTHER" id="PTHR22981">
    <property type="entry name" value="3-HYDROXYISOBUTYRATE DEHYDROGENASE-RELATED"/>
    <property type="match status" value="1"/>
</dbReference>
<feature type="domain" description="3-hydroxyisobutyrate dehydrogenase-like NAD-binding" evidence="7">
    <location>
        <begin position="165"/>
        <end position="291"/>
    </location>
</feature>
<evidence type="ECO:0000256" key="5">
    <source>
        <dbReference type="RuleBase" id="RU910714"/>
    </source>
</evidence>
<evidence type="ECO:0000259" key="6">
    <source>
        <dbReference type="Pfam" id="PF03446"/>
    </source>
</evidence>
<sequence length="296" mass="31045">MTKIAFIGLGHMGGPMAANLIKAGHEVVGFDLVPEALEALVAQGGKVSPSLKDVVEGAELIITMLPEGRHSASVYLGESGIFEIAPETALFCDCSTIDIETTIRLHEDAQSRGLRFLDAPVSGGVGGARAGTLTFMVGGSPKNFEDLKPYLEFMGKRIVHCGDGGAGQAAKICNNMVLGISMIGISEAFNLAEKLGLSADKFFEVASGSSTQCWALTSYCPSPGLVKTAPSNNHYQAGFMAHMMLKDLKLASHAAESTATSCPLGAEAMSLYNLFCNQGEGEKDFSGIINFLRGNG</sequence>
<dbReference type="EC" id="1.1.1.31" evidence="5"/>
<feature type="domain" description="6-phosphogluconate dehydrogenase NADP-binding" evidence="6">
    <location>
        <begin position="3"/>
        <end position="162"/>
    </location>
</feature>
<dbReference type="SUPFAM" id="SSF51735">
    <property type="entry name" value="NAD(P)-binding Rossmann-fold domains"/>
    <property type="match status" value="1"/>
</dbReference>
<keyword evidence="4 5" id="KW-0520">NAD</keyword>
<evidence type="ECO:0000313" key="9">
    <source>
        <dbReference type="Proteomes" id="UP001330434"/>
    </source>
</evidence>
<comment type="similarity">
    <text evidence="1 5">Belongs to the HIBADH-related family.</text>
</comment>
<keyword evidence="2 5" id="KW-0101">Branched-chain amino acid catabolism</keyword>
<dbReference type="InterPro" id="IPR029154">
    <property type="entry name" value="HIBADH-like_NADP-bd"/>
</dbReference>
<dbReference type="InterPro" id="IPR013328">
    <property type="entry name" value="6PGD_dom2"/>
</dbReference>
<dbReference type="InterPro" id="IPR006115">
    <property type="entry name" value="6PGDH_NADP-bd"/>
</dbReference>
<keyword evidence="9" id="KW-1185">Reference proteome</keyword>
<proteinExistence type="inferred from homology"/>
<keyword evidence="3 5" id="KW-0560">Oxidoreductase</keyword>
<dbReference type="RefSeq" id="WP_331256748.1">
    <property type="nucleotide sequence ID" value="NZ_CP133270.1"/>
</dbReference>
<dbReference type="PANTHER" id="PTHR22981:SF7">
    <property type="entry name" value="3-HYDROXYISOBUTYRATE DEHYDROGENASE, MITOCHONDRIAL"/>
    <property type="match status" value="1"/>
</dbReference>
<dbReference type="Gene3D" id="1.10.1040.10">
    <property type="entry name" value="N-(1-d-carboxylethyl)-l-norvaline Dehydrogenase, domain 2"/>
    <property type="match status" value="1"/>
</dbReference>
<dbReference type="Proteomes" id="UP001330434">
    <property type="component" value="Chromosome"/>
</dbReference>
<dbReference type="EMBL" id="CP133270">
    <property type="protein sequence ID" value="WVX66227.1"/>
    <property type="molecule type" value="Genomic_DNA"/>
</dbReference>
<dbReference type="Pfam" id="PF03446">
    <property type="entry name" value="NAD_binding_2"/>
    <property type="match status" value="1"/>
</dbReference>
<organism evidence="8 9">
    <name type="scientific">Candidatus Bealeia paramacronuclearis</name>
    <dbReference type="NCBI Taxonomy" id="1921001"/>
    <lineage>
        <taxon>Bacteria</taxon>
        <taxon>Pseudomonadati</taxon>
        <taxon>Pseudomonadota</taxon>
        <taxon>Alphaproteobacteria</taxon>
        <taxon>Holosporales</taxon>
        <taxon>Holosporaceae</taxon>
        <taxon>Candidatus Bealeia</taxon>
    </lineage>
</organism>
<evidence type="ECO:0000256" key="2">
    <source>
        <dbReference type="ARBA" id="ARBA00022456"/>
    </source>
</evidence>
<comment type="pathway">
    <text evidence="5">Amino-acid degradation; L-valine degradation.</text>
</comment>
<reference evidence="8 9" key="1">
    <citation type="journal article" date="2024" name="Environ. Microbiol.">
        <title>Novel evolutionary insights on the interactions of the Holosporales (Alphaproteobacteria) with eukaryotic hosts from comparative genomics.</title>
        <authorList>
            <person name="Giovannini M."/>
            <person name="Petroni G."/>
            <person name="Castelli M."/>
        </authorList>
    </citation>
    <scope>NUCLEOTIDE SEQUENCE [LARGE SCALE GENOMIC DNA]</scope>
    <source>
        <strain evidence="8 9">US_Bl 15I1</strain>
    </source>
</reference>
<dbReference type="SUPFAM" id="SSF48179">
    <property type="entry name" value="6-phosphogluconate dehydrogenase C-terminal domain-like"/>
    <property type="match status" value="1"/>
</dbReference>
<dbReference type="InterPro" id="IPR015815">
    <property type="entry name" value="HIBADH-related"/>
</dbReference>